<comment type="subcellular location">
    <subcellularLocation>
        <location evidence="1">Cell membrane</location>
        <topology evidence="1">Multi-pass membrane protein</topology>
    </subcellularLocation>
</comment>
<dbReference type="GO" id="GO:0005886">
    <property type="term" value="C:plasma membrane"/>
    <property type="evidence" value="ECO:0007669"/>
    <property type="project" value="UniProtKB-SubCell"/>
</dbReference>
<dbReference type="EMBL" id="JAAMOB010000003">
    <property type="protein sequence ID" value="KAF4115822.1"/>
    <property type="molecule type" value="Genomic_DNA"/>
</dbReference>
<keyword evidence="12" id="KW-1185">Reference proteome</keyword>
<dbReference type="Gene3D" id="1.20.1070.10">
    <property type="entry name" value="Rhodopsin 7-helix transmembrane proteins"/>
    <property type="match status" value="1"/>
</dbReference>
<keyword evidence="2" id="KW-1003">Cell membrane</keyword>
<dbReference type="PRINTS" id="PR00237">
    <property type="entry name" value="GPCRRHODOPSN"/>
</dbReference>
<evidence type="ECO:0000313" key="12">
    <source>
        <dbReference type="Proteomes" id="UP000579812"/>
    </source>
</evidence>
<evidence type="ECO:0000259" key="10">
    <source>
        <dbReference type="PROSITE" id="PS50262"/>
    </source>
</evidence>
<keyword evidence="6 9" id="KW-0472">Membrane</keyword>
<accession>A0A7J6D9E8</accession>
<evidence type="ECO:0000256" key="6">
    <source>
        <dbReference type="ARBA" id="ARBA00023136"/>
    </source>
</evidence>
<proteinExistence type="predicted"/>
<evidence type="ECO:0000313" key="11">
    <source>
        <dbReference type="EMBL" id="KAF4115822.1"/>
    </source>
</evidence>
<feature type="transmembrane region" description="Helical" evidence="9">
    <location>
        <begin position="225"/>
        <end position="248"/>
    </location>
</feature>
<comment type="caution">
    <text evidence="11">The sequence shown here is derived from an EMBL/GenBank/DDBJ whole genome shotgun (WGS) entry which is preliminary data.</text>
</comment>
<dbReference type="Proteomes" id="UP000579812">
    <property type="component" value="Unassembled WGS sequence"/>
</dbReference>
<gene>
    <name evidence="11" type="ORF">G5714_003311</name>
</gene>
<keyword evidence="5" id="KW-0297">G-protein coupled receptor</keyword>
<reference evidence="11 12" key="1">
    <citation type="submission" date="2020-04" db="EMBL/GenBank/DDBJ databases">
        <title>Chromosome-level genome assembly of a cyprinid fish Onychostoma macrolepis by integration of Nanopore Sequencing, Bionano and Hi-C technology.</title>
        <authorList>
            <person name="Wang D."/>
        </authorList>
    </citation>
    <scope>NUCLEOTIDE SEQUENCE [LARGE SCALE GENOMIC DNA]</scope>
    <source>
        <strain evidence="11">SWU-2019</strain>
        <tissue evidence="11">Muscle</tissue>
    </source>
</reference>
<dbReference type="SUPFAM" id="SSF81321">
    <property type="entry name" value="Family A G protein-coupled receptor-like"/>
    <property type="match status" value="1"/>
</dbReference>
<dbReference type="CDD" id="cd14990">
    <property type="entry name" value="7tmA_GPR146"/>
    <property type="match status" value="1"/>
</dbReference>
<dbReference type="AlphaFoldDB" id="A0A7J6D9E8"/>
<dbReference type="Pfam" id="PF00001">
    <property type="entry name" value="7tm_1"/>
    <property type="match status" value="1"/>
</dbReference>
<protein>
    <recommendedName>
        <fullName evidence="10">G-protein coupled receptors family 1 profile domain-containing protein</fullName>
    </recommendedName>
</protein>
<evidence type="ECO:0000256" key="8">
    <source>
        <dbReference type="ARBA" id="ARBA00023224"/>
    </source>
</evidence>
<keyword evidence="7" id="KW-0675">Receptor</keyword>
<feature type="domain" description="G-protein coupled receptors family 1 profile" evidence="10">
    <location>
        <begin position="167"/>
        <end position="419"/>
    </location>
</feature>
<dbReference type="PANTHER" id="PTHR24226">
    <property type="entry name" value="G-PROTEIN COUPLED RECEPTOR 182 AND ESTROGEN RECEPTOR 1"/>
    <property type="match status" value="1"/>
</dbReference>
<evidence type="ECO:0000256" key="7">
    <source>
        <dbReference type="ARBA" id="ARBA00023170"/>
    </source>
</evidence>
<dbReference type="InterPro" id="IPR017452">
    <property type="entry name" value="GPCR_Rhodpsn_7TM"/>
</dbReference>
<dbReference type="GO" id="GO:0004930">
    <property type="term" value="F:G protein-coupled receptor activity"/>
    <property type="evidence" value="ECO:0007669"/>
    <property type="project" value="UniProtKB-KW"/>
</dbReference>
<feature type="transmembrane region" description="Helical" evidence="9">
    <location>
        <begin position="398"/>
        <end position="419"/>
    </location>
</feature>
<dbReference type="InterPro" id="IPR037487">
    <property type="entry name" value="GPR146"/>
</dbReference>
<organism evidence="11 12">
    <name type="scientific">Onychostoma macrolepis</name>
    <dbReference type="NCBI Taxonomy" id="369639"/>
    <lineage>
        <taxon>Eukaryota</taxon>
        <taxon>Metazoa</taxon>
        <taxon>Chordata</taxon>
        <taxon>Craniata</taxon>
        <taxon>Vertebrata</taxon>
        <taxon>Euteleostomi</taxon>
        <taxon>Actinopterygii</taxon>
        <taxon>Neopterygii</taxon>
        <taxon>Teleostei</taxon>
        <taxon>Ostariophysi</taxon>
        <taxon>Cypriniformes</taxon>
        <taxon>Cyprinidae</taxon>
        <taxon>Acrossocheilinae</taxon>
        <taxon>Onychostoma</taxon>
    </lineage>
</organism>
<evidence type="ECO:0000256" key="4">
    <source>
        <dbReference type="ARBA" id="ARBA00022989"/>
    </source>
</evidence>
<keyword evidence="4 9" id="KW-1133">Transmembrane helix</keyword>
<keyword evidence="8" id="KW-0807">Transducer</keyword>
<dbReference type="InterPro" id="IPR047143">
    <property type="entry name" value="GPER1-like"/>
</dbReference>
<feature type="transmembrane region" description="Helical" evidence="9">
    <location>
        <begin position="269"/>
        <end position="290"/>
    </location>
</feature>
<feature type="transmembrane region" description="Helical" evidence="9">
    <location>
        <begin position="145"/>
        <end position="174"/>
    </location>
</feature>
<evidence type="ECO:0000256" key="3">
    <source>
        <dbReference type="ARBA" id="ARBA00022692"/>
    </source>
</evidence>
<sequence>MMSAEANIKGAVSQVWWEFGETESLFEEKDLHECVIQVYLDLGAKKTKSRIHPPREEIIHSAQGGPDAYQETSGSLCTSSEVSEEKCQWKYSRTRCLRRAVSVPRTGPVLIQKEGSDTFGNLEMWSCMVYNETDDSVDLQLCQDFGLILSIFSLVYLIVCFPVGLCYNALLVVVNLSNKVTMTMPDVYFVNIAIAGLVLNLVAPVELLGPSFTRWPMWEYNNELYITLLILFNISSLVIMYSTTLLSLDYYIERALPRTYMSSVYNTKHVCGFIWGGAVLTSFSSLLFYVCNHVSTKIIECSKMQNKEAADAIMMFIGYVVPAVAVLYAFVLILRIRKESTPLDQDSGRLDPSIHRLLLASVCVQFLLWTPYYMTLLVHTVAGAPGSHSNKQHLTTYFFLRCLSELLAFCSSFAIPLMYRQMNKNFSHKLQRLLKRLHCRDQSCPHERSTVQQVVT</sequence>
<keyword evidence="3 9" id="KW-0812">Transmembrane</keyword>
<evidence type="ECO:0000256" key="5">
    <source>
        <dbReference type="ARBA" id="ARBA00023040"/>
    </source>
</evidence>
<dbReference type="PROSITE" id="PS50262">
    <property type="entry name" value="G_PROTEIN_RECEP_F1_2"/>
    <property type="match status" value="1"/>
</dbReference>
<dbReference type="PANTHER" id="PTHR24226:SF3">
    <property type="entry name" value="G-PROTEIN COUPLED RECEPTOR 146-RELATED"/>
    <property type="match status" value="1"/>
</dbReference>
<dbReference type="InterPro" id="IPR000276">
    <property type="entry name" value="GPCR_Rhodpsn"/>
</dbReference>
<evidence type="ECO:0000256" key="1">
    <source>
        <dbReference type="ARBA" id="ARBA00004651"/>
    </source>
</evidence>
<feature type="transmembrane region" description="Helical" evidence="9">
    <location>
        <begin position="186"/>
        <end position="205"/>
    </location>
</feature>
<feature type="transmembrane region" description="Helical" evidence="9">
    <location>
        <begin position="357"/>
        <end position="378"/>
    </location>
</feature>
<feature type="transmembrane region" description="Helical" evidence="9">
    <location>
        <begin position="312"/>
        <end position="336"/>
    </location>
</feature>
<evidence type="ECO:0000256" key="2">
    <source>
        <dbReference type="ARBA" id="ARBA00022475"/>
    </source>
</evidence>
<name>A0A7J6D9E8_9TELE</name>
<evidence type="ECO:0000256" key="9">
    <source>
        <dbReference type="SAM" id="Phobius"/>
    </source>
</evidence>